<gene>
    <name evidence="1" type="ORF">GCM10009102_05170</name>
</gene>
<evidence type="ECO:0000313" key="1">
    <source>
        <dbReference type="EMBL" id="GAA0659717.1"/>
    </source>
</evidence>
<keyword evidence="2" id="KW-1185">Reference proteome</keyword>
<sequence>MSFKAGVQYGDFKGTAAADRADKDDVSDYLRSNGLIQSGEFLIAVELWVGENHAGKVAQPSIRALVVDAPDHDGAVREVLNQNPVPVRAINLPIALDQFLGLFKRFAVTLTIRGGDLDGKEYREV</sequence>
<name>A0ABP3STS2_9SPHN</name>
<proteinExistence type="predicted"/>
<dbReference type="EMBL" id="BAAAES010000003">
    <property type="protein sequence ID" value="GAA0659717.1"/>
    <property type="molecule type" value="Genomic_DNA"/>
</dbReference>
<dbReference type="RefSeq" id="WP_166753269.1">
    <property type="nucleotide sequence ID" value="NZ_BAAAES010000003.1"/>
</dbReference>
<dbReference type="Proteomes" id="UP001500238">
    <property type="component" value="Unassembled WGS sequence"/>
</dbReference>
<protein>
    <submittedName>
        <fullName evidence="1">Uncharacterized protein</fullName>
    </submittedName>
</protein>
<evidence type="ECO:0000313" key="2">
    <source>
        <dbReference type="Proteomes" id="UP001500238"/>
    </source>
</evidence>
<organism evidence="1 2">
    <name type="scientific">Sphingomonas insulae</name>
    <dbReference type="NCBI Taxonomy" id="424800"/>
    <lineage>
        <taxon>Bacteria</taxon>
        <taxon>Pseudomonadati</taxon>
        <taxon>Pseudomonadota</taxon>
        <taxon>Alphaproteobacteria</taxon>
        <taxon>Sphingomonadales</taxon>
        <taxon>Sphingomonadaceae</taxon>
        <taxon>Sphingomonas</taxon>
    </lineage>
</organism>
<comment type="caution">
    <text evidence="1">The sequence shown here is derived from an EMBL/GenBank/DDBJ whole genome shotgun (WGS) entry which is preliminary data.</text>
</comment>
<reference evidence="2" key="1">
    <citation type="journal article" date="2019" name="Int. J. Syst. Evol. Microbiol.">
        <title>The Global Catalogue of Microorganisms (GCM) 10K type strain sequencing project: providing services to taxonomists for standard genome sequencing and annotation.</title>
        <authorList>
            <consortium name="The Broad Institute Genomics Platform"/>
            <consortium name="The Broad Institute Genome Sequencing Center for Infectious Disease"/>
            <person name="Wu L."/>
            <person name="Ma J."/>
        </authorList>
    </citation>
    <scope>NUCLEOTIDE SEQUENCE [LARGE SCALE GENOMIC DNA]</scope>
    <source>
        <strain evidence="2">JCM 14603</strain>
    </source>
</reference>
<accession>A0ABP3STS2</accession>